<keyword evidence="10" id="KW-1185">Reference proteome</keyword>
<evidence type="ECO:0000259" key="7">
    <source>
        <dbReference type="PROSITE" id="PS50178"/>
    </source>
</evidence>
<dbReference type="InterPro" id="IPR011011">
    <property type="entry name" value="Znf_FYVE_PHD"/>
</dbReference>
<dbReference type="GO" id="GO:0008289">
    <property type="term" value="F:lipid binding"/>
    <property type="evidence" value="ECO:0007669"/>
    <property type="project" value="InterPro"/>
</dbReference>
<dbReference type="InterPro" id="IPR017455">
    <property type="entry name" value="Znf_FYVE-rel"/>
</dbReference>
<keyword evidence="6" id="KW-0812">Transmembrane</keyword>
<keyword evidence="2 4" id="KW-0863">Zinc-finger</keyword>
<keyword evidence="6" id="KW-0472">Membrane</keyword>
<feature type="domain" description="START" evidence="8">
    <location>
        <begin position="273"/>
        <end position="459"/>
    </location>
</feature>
<feature type="region of interest" description="Disordered" evidence="5">
    <location>
        <begin position="217"/>
        <end position="238"/>
    </location>
</feature>
<evidence type="ECO:0000259" key="8">
    <source>
        <dbReference type="PROSITE" id="PS50848"/>
    </source>
</evidence>
<dbReference type="GO" id="GO:0008270">
    <property type="term" value="F:zinc ion binding"/>
    <property type="evidence" value="ECO:0007669"/>
    <property type="project" value="UniProtKB-KW"/>
</dbReference>
<dbReference type="CDD" id="cd00065">
    <property type="entry name" value="FYVE_like_SF"/>
    <property type="match status" value="1"/>
</dbReference>
<feature type="domain" description="START" evidence="8">
    <location>
        <begin position="33"/>
        <end position="192"/>
    </location>
</feature>
<evidence type="ECO:0000256" key="4">
    <source>
        <dbReference type="PROSITE-ProRule" id="PRU00091"/>
    </source>
</evidence>
<comment type="caution">
    <text evidence="9">The sequence shown here is derived from an EMBL/GenBank/DDBJ whole genome shotgun (WGS) entry which is preliminary data.</text>
</comment>
<evidence type="ECO:0000313" key="10">
    <source>
        <dbReference type="Proteomes" id="UP000481153"/>
    </source>
</evidence>
<evidence type="ECO:0000256" key="5">
    <source>
        <dbReference type="SAM" id="MobiDB-lite"/>
    </source>
</evidence>
<organism evidence="9 10">
    <name type="scientific">Aphanomyces euteiches</name>
    <dbReference type="NCBI Taxonomy" id="100861"/>
    <lineage>
        <taxon>Eukaryota</taxon>
        <taxon>Sar</taxon>
        <taxon>Stramenopiles</taxon>
        <taxon>Oomycota</taxon>
        <taxon>Saprolegniomycetes</taxon>
        <taxon>Saprolegniales</taxon>
        <taxon>Verrucalvaceae</taxon>
        <taxon>Aphanomyces</taxon>
    </lineage>
</organism>
<sequence>MCVTTTQKYVAHGAESVRLVLDKESDTCIDTAWTEVKTVDGITVYRGIVAGSDWNAVKAKGIVGCPARVLAEKLQDLEEMPVFDEMTARARLVDTVDAASKSTIRYVQAKPVFPTSARDFLVITSEKRFEDATIAIASRSITHESTPVDKHFVRAHTHISGYVIRPFGEEQCHVTLIVHMDLGGMLPAIVINLLAVDSPIKLLKRFRHLYGEIMPRRSSSATQPRSTSAPAQLPPRSHSLNLDTRHVSAVPEHVSHGSESVRILLDKASPTCEDTTWTEVKTVDEITVYRGIVAGSDWNAVKAQGRIPCSGDFLADKLQDAAEMTTFDDMTATCKVIQVVDAATKTSIRYVQAKPVFPTSARDFLVVTSEKRLNDGTIAIASRSITHESTPEDKHFVRAHTHVSGYIIRPLGEDECEVTLIVHMDLGGMLPAVVINILAVDSPVKLLKRFRELYNTRKSSRSIRPAVSPSPPSLSPVSRSAGEPSLPFMSGSKEYIQHGAEGVRILLDKASATCTDTTWNEVKSSEGITVYRGVVEGSDWNAVMAKGVINCPAGFLAEILQDIAEMTTFDEMTASCRVVELVDLPTKTSVRYAQAKPVFPTLARDFVVITSEKRLEDGTIAIASRSIEHPTVPEAKGFVRAHTHISGYLVKPLADTQCEVTLIVHMDLGGMLPAVVINILAVDSPLKLLKRFRTLYENRVYKSISSSSSGHDEEEPIDYHAAVKPHQRLGPQVLKDVHVAPKSDYDHKTKDSHCYLCDSVPIFIHRHNCRICGHIVCGNCSTHRIHTNSWKTMRTCDKCVLELQQNENQAKAATSPTSEQKSDITVQAVTKRTPKTQSMLAWGVISSGALLSSAVWTNESIIITLAFFVLLPILIGYFLQWEEVSP</sequence>
<dbReference type="SMART" id="SM00064">
    <property type="entry name" value="FYVE"/>
    <property type="match status" value="1"/>
</dbReference>
<dbReference type="EMBL" id="VJMJ01000261">
    <property type="protein sequence ID" value="KAF0724816.1"/>
    <property type="molecule type" value="Genomic_DNA"/>
</dbReference>
<feature type="transmembrane region" description="Helical" evidence="6">
    <location>
        <begin position="862"/>
        <end position="879"/>
    </location>
</feature>
<dbReference type="VEuPathDB" id="FungiDB:AeMF1_001837"/>
<name>A0A6G0WBN4_9STRA</name>
<evidence type="ECO:0000256" key="1">
    <source>
        <dbReference type="ARBA" id="ARBA00022723"/>
    </source>
</evidence>
<feature type="domain" description="START" evidence="8">
    <location>
        <begin position="519"/>
        <end position="701"/>
    </location>
</feature>
<reference evidence="9 10" key="1">
    <citation type="submission" date="2019-07" db="EMBL/GenBank/DDBJ databases">
        <title>Genomics analysis of Aphanomyces spp. identifies a new class of oomycete effector associated with host adaptation.</title>
        <authorList>
            <person name="Gaulin E."/>
        </authorList>
    </citation>
    <scope>NUCLEOTIDE SEQUENCE [LARGE SCALE GENOMIC DNA]</scope>
    <source>
        <strain evidence="9 10">ATCC 201684</strain>
    </source>
</reference>
<feature type="domain" description="FYVE-type" evidence="7">
    <location>
        <begin position="748"/>
        <end position="804"/>
    </location>
</feature>
<dbReference type="Proteomes" id="UP000481153">
    <property type="component" value="Unassembled WGS sequence"/>
</dbReference>
<gene>
    <name evidence="9" type="ORF">Ae201684_016565</name>
</gene>
<evidence type="ECO:0000256" key="3">
    <source>
        <dbReference type="ARBA" id="ARBA00022833"/>
    </source>
</evidence>
<dbReference type="Gene3D" id="3.30.530.20">
    <property type="match status" value="3"/>
</dbReference>
<dbReference type="AlphaFoldDB" id="A0A6G0WBN4"/>
<evidence type="ECO:0000256" key="6">
    <source>
        <dbReference type="SAM" id="Phobius"/>
    </source>
</evidence>
<dbReference type="SUPFAM" id="SSF57903">
    <property type="entry name" value="FYVE/PHD zinc finger"/>
    <property type="match status" value="1"/>
</dbReference>
<evidence type="ECO:0000256" key="2">
    <source>
        <dbReference type="ARBA" id="ARBA00022771"/>
    </source>
</evidence>
<dbReference type="InterPro" id="IPR002913">
    <property type="entry name" value="START_lipid-bd_dom"/>
</dbReference>
<accession>A0A6G0WBN4</accession>
<dbReference type="SMART" id="SM00234">
    <property type="entry name" value="START"/>
    <property type="match status" value="3"/>
</dbReference>
<dbReference type="Pfam" id="PF01363">
    <property type="entry name" value="FYVE"/>
    <property type="match status" value="1"/>
</dbReference>
<keyword evidence="1" id="KW-0479">Metal-binding</keyword>
<dbReference type="InterPro" id="IPR013083">
    <property type="entry name" value="Znf_RING/FYVE/PHD"/>
</dbReference>
<evidence type="ECO:0000313" key="9">
    <source>
        <dbReference type="EMBL" id="KAF0724816.1"/>
    </source>
</evidence>
<dbReference type="PROSITE" id="PS50178">
    <property type="entry name" value="ZF_FYVE"/>
    <property type="match status" value="1"/>
</dbReference>
<dbReference type="CDD" id="cd00177">
    <property type="entry name" value="START"/>
    <property type="match status" value="3"/>
</dbReference>
<protein>
    <recommendedName>
        <fullName evidence="11">START domain-containing protein</fullName>
    </recommendedName>
</protein>
<dbReference type="InterPro" id="IPR000306">
    <property type="entry name" value="Znf_FYVE"/>
</dbReference>
<keyword evidence="3" id="KW-0862">Zinc</keyword>
<dbReference type="Gene3D" id="3.30.40.10">
    <property type="entry name" value="Zinc/RING finger domain, C3HC4 (zinc finger)"/>
    <property type="match status" value="1"/>
</dbReference>
<dbReference type="InterPro" id="IPR023393">
    <property type="entry name" value="START-like_dom_sf"/>
</dbReference>
<dbReference type="GO" id="GO:0005737">
    <property type="term" value="C:cytoplasm"/>
    <property type="evidence" value="ECO:0007669"/>
    <property type="project" value="UniProtKB-ARBA"/>
</dbReference>
<feature type="region of interest" description="Disordered" evidence="5">
    <location>
        <begin position="461"/>
        <end position="483"/>
    </location>
</feature>
<feature type="compositionally biased region" description="Polar residues" evidence="5">
    <location>
        <begin position="217"/>
        <end position="230"/>
    </location>
</feature>
<dbReference type="InterPro" id="IPR051213">
    <property type="entry name" value="START_lipid_transfer"/>
</dbReference>
<dbReference type="PANTHER" id="PTHR19308:SF14">
    <property type="entry name" value="START DOMAIN-CONTAINING PROTEIN"/>
    <property type="match status" value="1"/>
</dbReference>
<dbReference type="SUPFAM" id="SSF55961">
    <property type="entry name" value="Bet v1-like"/>
    <property type="match status" value="3"/>
</dbReference>
<dbReference type="Pfam" id="PF01852">
    <property type="entry name" value="START"/>
    <property type="match status" value="3"/>
</dbReference>
<dbReference type="PROSITE" id="PS50848">
    <property type="entry name" value="START"/>
    <property type="match status" value="3"/>
</dbReference>
<proteinExistence type="predicted"/>
<keyword evidence="6" id="KW-1133">Transmembrane helix</keyword>
<evidence type="ECO:0008006" key="11">
    <source>
        <dbReference type="Google" id="ProtNLM"/>
    </source>
</evidence>
<dbReference type="PANTHER" id="PTHR19308">
    <property type="entry name" value="PHOSPHATIDYLCHOLINE TRANSFER PROTEIN"/>
    <property type="match status" value="1"/>
</dbReference>